<sequence>MHPHEAAAQPHSCGRARPVYASVAHRARLSPPPEEDREEGRMRGQGPHATRRTRQAKARKSEGESTTHGRRGGVCANPMARGDGERVEAEAGWSAGLMNAHAKTHTDGGAGRARGADIVGRRSRRWRWYSAYNSSWLDAAPDARGHAWAHTRGGMQQLNNRSAAATGTETRGRAEAPVGGGCGMPASARIYPGGVEGEVMIVRCGGGVGVGYPDVQGA</sequence>
<feature type="region of interest" description="Disordered" evidence="1">
    <location>
        <begin position="1"/>
        <end position="88"/>
    </location>
</feature>
<name>A0AAD7E2M5_MYCRO</name>
<accession>A0AAD7E2M5</accession>
<dbReference type="Proteomes" id="UP001221757">
    <property type="component" value="Unassembled WGS sequence"/>
</dbReference>
<dbReference type="AlphaFoldDB" id="A0AAD7E2M5"/>
<proteinExistence type="predicted"/>
<keyword evidence="3" id="KW-1185">Reference proteome</keyword>
<comment type="caution">
    <text evidence="2">The sequence shown here is derived from an EMBL/GenBank/DDBJ whole genome shotgun (WGS) entry which is preliminary data.</text>
</comment>
<evidence type="ECO:0000313" key="3">
    <source>
        <dbReference type="Proteomes" id="UP001221757"/>
    </source>
</evidence>
<feature type="compositionally biased region" description="Basic residues" evidence="1">
    <location>
        <begin position="49"/>
        <end position="58"/>
    </location>
</feature>
<organism evidence="2 3">
    <name type="scientific">Mycena rosella</name>
    <name type="common">Pink bonnet</name>
    <name type="synonym">Agaricus rosellus</name>
    <dbReference type="NCBI Taxonomy" id="1033263"/>
    <lineage>
        <taxon>Eukaryota</taxon>
        <taxon>Fungi</taxon>
        <taxon>Dikarya</taxon>
        <taxon>Basidiomycota</taxon>
        <taxon>Agaricomycotina</taxon>
        <taxon>Agaricomycetes</taxon>
        <taxon>Agaricomycetidae</taxon>
        <taxon>Agaricales</taxon>
        <taxon>Marasmiineae</taxon>
        <taxon>Mycenaceae</taxon>
        <taxon>Mycena</taxon>
    </lineage>
</organism>
<dbReference type="EMBL" id="JARKIE010000012">
    <property type="protein sequence ID" value="KAJ7703631.1"/>
    <property type="molecule type" value="Genomic_DNA"/>
</dbReference>
<reference evidence="2" key="1">
    <citation type="submission" date="2023-03" db="EMBL/GenBank/DDBJ databases">
        <title>Massive genome expansion in bonnet fungi (Mycena s.s.) driven by repeated elements and novel gene families across ecological guilds.</title>
        <authorList>
            <consortium name="Lawrence Berkeley National Laboratory"/>
            <person name="Harder C.B."/>
            <person name="Miyauchi S."/>
            <person name="Viragh M."/>
            <person name="Kuo A."/>
            <person name="Thoen E."/>
            <person name="Andreopoulos B."/>
            <person name="Lu D."/>
            <person name="Skrede I."/>
            <person name="Drula E."/>
            <person name="Henrissat B."/>
            <person name="Morin E."/>
            <person name="Kohler A."/>
            <person name="Barry K."/>
            <person name="LaButti K."/>
            <person name="Morin E."/>
            <person name="Salamov A."/>
            <person name="Lipzen A."/>
            <person name="Mereny Z."/>
            <person name="Hegedus B."/>
            <person name="Baldrian P."/>
            <person name="Stursova M."/>
            <person name="Weitz H."/>
            <person name="Taylor A."/>
            <person name="Grigoriev I.V."/>
            <person name="Nagy L.G."/>
            <person name="Martin F."/>
            <person name="Kauserud H."/>
        </authorList>
    </citation>
    <scope>NUCLEOTIDE SEQUENCE</scope>
    <source>
        <strain evidence="2">CBHHK067</strain>
    </source>
</reference>
<evidence type="ECO:0000256" key="1">
    <source>
        <dbReference type="SAM" id="MobiDB-lite"/>
    </source>
</evidence>
<protein>
    <submittedName>
        <fullName evidence="2">Uncharacterized protein</fullName>
    </submittedName>
</protein>
<gene>
    <name evidence="2" type="ORF">B0H17DRAFT_1127246</name>
</gene>
<evidence type="ECO:0000313" key="2">
    <source>
        <dbReference type="EMBL" id="KAJ7703631.1"/>
    </source>
</evidence>